<comment type="caution">
    <text evidence="2">The sequence shown here is derived from an EMBL/GenBank/DDBJ whole genome shotgun (WGS) entry which is preliminary data.</text>
</comment>
<feature type="region of interest" description="Disordered" evidence="1">
    <location>
        <begin position="111"/>
        <end position="132"/>
    </location>
</feature>
<dbReference type="OrthoDB" id="3061324at2759"/>
<name>A0A9P7FV34_9AGAR</name>
<protein>
    <submittedName>
        <fullName evidence="2">Uncharacterized protein</fullName>
    </submittedName>
</protein>
<evidence type="ECO:0000313" key="3">
    <source>
        <dbReference type="Proteomes" id="UP000717328"/>
    </source>
</evidence>
<feature type="compositionally biased region" description="Polar residues" evidence="1">
    <location>
        <begin position="157"/>
        <end position="167"/>
    </location>
</feature>
<feature type="compositionally biased region" description="Low complexity" evidence="1">
    <location>
        <begin position="251"/>
        <end position="261"/>
    </location>
</feature>
<dbReference type="Proteomes" id="UP000717328">
    <property type="component" value="Unassembled WGS sequence"/>
</dbReference>
<proteinExistence type="predicted"/>
<sequence length="510" mass="56657">MPYSIEEPITSFFTRVNPKSKHKYNIRKRKKTQADSETDVAINRSKKPKVQQKLVLCDEGQNRRGQSKVVLSPHNSTSLEVQHVVATEASTSVPQSSSSTPRAETLSQVTRATLQNHDENPLPTPDSTRRTRPHYLAHTIQTPLGRLPRKKAGHLHTSPSRTPTLRITTEIPPTPVTMRRAPNHRGQTHNIIGAEHSPTFTALNISPSEDSQLFQSHKPPPLPQVSEKPPTPKRQPELPHSRDGPTSPMNPQIQIPSSQSQCDGFGNISSLSHLNSLDLPISSHSTHVFRIPQLPSEDVISEISSVETSYVEEKEGHHYVHSSQTQHMIPLYVSPRKNRRNPVYFHSSSPSSDITSAASDEIIPSSQSIENELDVSNRLSHSIPRRVSGGSCTSTTQGLLHRQTQGSRGSPYSSVDLQHPPTNIEQNHKNLISQGEDPGSATEEESENEGQDIFAAIERHVSSDHSEILSTQSQEPIEYPSSLPDEVKEFQHMFGVGQESYPDDFPMSLR</sequence>
<accession>A0A9P7FV34</accession>
<evidence type="ECO:0000256" key="1">
    <source>
        <dbReference type="SAM" id="MobiDB-lite"/>
    </source>
</evidence>
<feature type="region of interest" description="Disordered" evidence="1">
    <location>
        <begin position="20"/>
        <end position="40"/>
    </location>
</feature>
<gene>
    <name evidence="2" type="ORF">H0H81_003905</name>
</gene>
<feature type="region of interest" description="Disordered" evidence="1">
    <location>
        <begin position="461"/>
        <end position="480"/>
    </location>
</feature>
<feature type="region of interest" description="Disordered" evidence="1">
    <location>
        <begin position="209"/>
        <end position="266"/>
    </location>
</feature>
<feature type="compositionally biased region" description="Low complexity" evidence="1">
    <location>
        <begin position="90"/>
        <end position="101"/>
    </location>
</feature>
<feature type="region of interest" description="Disordered" evidence="1">
    <location>
        <begin position="87"/>
        <end position="106"/>
    </location>
</feature>
<feature type="compositionally biased region" description="Basic and acidic residues" evidence="1">
    <location>
        <begin position="234"/>
        <end position="243"/>
    </location>
</feature>
<organism evidence="2 3">
    <name type="scientific">Sphagnurus paluster</name>
    <dbReference type="NCBI Taxonomy" id="117069"/>
    <lineage>
        <taxon>Eukaryota</taxon>
        <taxon>Fungi</taxon>
        <taxon>Dikarya</taxon>
        <taxon>Basidiomycota</taxon>
        <taxon>Agaricomycotina</taxon>
        <taxon>Agaricomycetes</taxon>
        <taxon>Agaricomycetidae</taxon>
        <taxon>Agaricales</taxon>
        <taxon>Tricholomatineae</taxon>
        <taxon>Lyophyllaceae</taxon>
        <taxon>Sphagnurus</taxon>
    </lineage>
</organism>
<feature type="region of interest" description="Disordered" evidence="1">
    <location>
        <begin position="148"/>
        <end position="168"/>
    </location>
</feature>
<evidence type="ECO:0000313" key="2">
    <source>
        <dbReference type="EMBL" id="KAG5637624.1"/>
    </source>
</evidence>
<keyword evidence="3" id="KW-1185">Reference proteome</keyword>
<reference evidence="2" key="1">
    <citation type="submission" date="2021-02" db="EMBL/GenBank/DDBJ databases">
        <authorList>
            <person name="Nieuwenhuis M."/>
            <person name="Van De Peppel L.J.J."/>
        </authorList>
    </citation>
    <scope>NUCLEOTIDE SEQUENCE</scope>
    <source>
        <strain evidence="2">D49</strain>
    </source>
</reference>
<feature type="compositionally biased region" description="Polar residues" evidence="1">
    <location>
        <begin position="390"/>
        <end position="433"/>
    </location>
</feature>
<dbReference type="AlphaFoldDB" id="A0A9P7FV34"/>
<feature type="region of interest" description="Disordered" evidence="1">
    <location>
        <begin position="381"/>
        <end position="452"/>
    </location>
</feature>
<reference evidence="2" key="2">
    <citation type="submission" date="2021-10" db="EMBL/GenBank/DDBJ databases">
        <title>Phylogenomics reveals ancestral predisposition of the termite-cultivated fungus Termitomyces towards a domesticated lifestyle.</title>
        <authorList>
            <person name="Auxier B."/>
            <person name="Grum-Grzhimaylo A."/>
            <person name="Cardenas M.E."/>
            <person name="Lodge J.D."/>
            <person name="Laessoe T."/>
            <person name="Pedersen O."/>
            <person name="Smith M.E."/>
            <person name="Kuyper T.W."/>
            <person name="Franco-Molano E.A."/>
            <person name="Baroni T.J."/>
            <person name="Aanen D.K."/>
        </authorList>
    </citation>
    <scope>NUCLEOTIDE SEQUENCE</scope>
    <source>
        <strain evidence="2">D49</strain>
    </source>
</reference>
<feature type="compositionally biased region" description="Basic residues" evidence="1">
    <location>
        <begin position="20"/>
        <end position="31"/>
    </location>
</feature>
<dbReference type="EMBL" id="JABCKI010005815">
    <property type="protein sequence ID" value="KAG5637624.1"/>
    <property type="molecule type" value="Genomic_DNA"/>
</dbReference>